<dbReference type="EMBL" id="SUKA01000010">
    <property type="protein sequence ID" value="TJY61347.1"/>
    <property type="molecule type" value="Genomic_DNA"/>
</dbReference>
<evidence type="ECO:0000313" key="3">
    <source>
        <dbReference type="Proteomes" id="UP000309872"/>
    </source>
</evidence>
<evidence type="ECO:0000313" key="2">
    <source>
        <dbReference type="EMBL" id="TJY61347.1"/>
    </source>
</evidence>
<accession>A0A4U0GR88</accession>
<feature type="transmembrane region" description="Helical" evidence="1">
    <location>
        <begin position="161"/>
        <end position="180"/>
    </location>
</feature>
<gene>
    <name evidence="2" type="ORF">FAZ19_22270</name>
</gene>
<feature type="transmembrane region" description="Helical" evidence="1">
    <location>
        <begin position="6"/>
        <end position="26"/>
    </location>
</feature>
<name>A0A4U0GR88_9SPHI</name>
<keyword evidence="1" id="KW-0812">Transmembrane</keyword>
<feature type="transmembrane region" description="Helical" evidence="1">
    <location>
        <begin position="120"/>
        <end position="141"/>
    </location>
</feature>
<comment type="caution">
    <text evidence="2">The sequence shown here is derived from an EMBL/GenBank/DDBJ whole genome shotgun (WGS) entry which is preliminary data.</text>
</comment>
<sequence length="186" mass="22206">MYNKGIPFYYLTAPCSYYYTLLLLYPGARISRYWYLHLIPFVFGLIDIIPYTLASAQEKAQLLALVVSDIKMGFRHSYGYIEQKWHYILRFGLSAVYLVAQWRLLYIYDPRENSRFQVRWPLAISFAVIYSLQILLQGTLVMTVLSNELQGTFLLRDINQVIWISLFFLLLTLWFCWSAWRRVRLK</sequence>
<keyword evidence="1" id="KW-1133">Transmembrane helix</keyword>
<protein>
    <submittedName>
        <fullName evidence="2">Uncharacterized protein</fullName>
    </submittedName>
</protein>
<organism evidence="2 3">
    <name type="scientific">Sphingobacterium alkalisoli</name>
    <dbReference type="NCBI Taxonomy" id="1874115"/>
    <lineage>
        <taxon>Bacteria</taxon>
        <taxon>Pseudomonadati</taxon>
        <taxon>Bacteroidota</taxon>
        <taxon>Sphingobacteriia</taxon>
        <taxon>Sphingobacteriales</taxon>
        <taxon>Sphingobacteriaceae</taxon>
        <taxon>Sphingobacterium</taxon>
    </lineage>
</organism>
<feature type="transmembrane region" description="Helical" evidence="1">
    <location>
        <begin position="87"/>
        <end position="108"/>
    </location>
</feature>
<reference evidence="2 3" key="1">
    <citation type="submission" date="2019-04" db="EMBL/GenBank/DDBJ databases">
        <title>Sphingobacterium olei sp. nov., isolated from oil-contaminated soil.</title>
        <authorList>
            <person name="Liu B."/>
        </authorList>
    </citation>
    <scope>NUCLEOTIDE SEQUENCE [LARGE SCALE GENOMIC DNA]</scope>
    <source>
        <strain evidence="2 3">Y3L14</strain>
    </source>
</reference>
<dbReference type="OrthoDB" id="704028at2"/>
<keyword evidence="3" id="KW-1185">Reference proteome</keyword>
<keyword evidence="1" id="KW-0472">Membrane</keyword>
<evidence type="ECO:0000256" key="1">
    <source>
        <dbReference type="SAM" id="Phobius"/>
    </source>
</evidence>
<feature type="transmembrane region" description="Helical" evidence="1">
    <location>
        <begin position="33"/>
        <end position="53"/>
    </location>
</feature>
<proteinExistence type="predicted"/>
<dbReference type="AlphaFoldDB" id="A0A4U0GR88"/>
<dbReference type="RefSeq" id="WP_136822984.1">
    <property type="nucleotide sequence ID" value="NZ_BMJX01000010.1"/>
</dbReference>
<dbReference type="Proteomes" id="UP000309872">
    <property type="component" value="Unassembled WGS sequence"/>
</dbReference>